<comment type="caution">
    <text evidence="1">The sequence shown here is derived from an EMBL/GenBank/DDBJ whole genome shotgun (WGS) entry which is preliminary data.</text>
</comment>
<evidence type="ECO:0000313" key="1">
    <source>
        <dbReference type="EMBL" id="MPL78832.1"/>
    </source>
</evidence>
<protein>
    <submittedName>
        <fullName evidence="1">Uncharacterized protein</fullName>
    </submittedName>
</protein>
<dbReference type="EMBL" id="VSSQ01000120">
    <property type="protein sequence ID" value="MPL78832.1"/>
    <property type="molecule type" value="Genomic_DNA"/>
</dbReference>
<organism evidence="1">
    <name type="scientific">bioreactor metagenome</name>
    <dbReference type="NCBI Taxonomy" id="1076179"/>
    <lineage>
        <taxon>unclassified sequences</taxon>
        <taxon>metagenomes</taxon>
        <taxon>ecological metagenomes</taxon>
    </lineage>
</organism>
<proteinExistence type="predicted"/>
<sequence>MKPIIYVENNHLYLAFQDFEDKIEEIYTKIQQFPSSTTKYIKKILDKNFFDNTLERQTNYINTISTYIDSVDISNKQYFFHLYILPKDIDIEFDNDLSEENKIEKIEKLSIKLFKLYSEFLNDKKLISLFKQKEGKNFLQLEADFYIEKLENIYNILLNYKSNYKKKIICSDKKIGIDIELLNALEENPLKNYQFISFPFQKDLIKFVYSTIYFLKRNRLEIFKDLNKIEYDLLNKLIDKINNLLLKISTHKNFSKDELTKKNLYKYFKKYENNKELKSNYNLFKTIKSIFYTQLEAKAYFFISVDLTKVFEKIVEKKLSLYYDKLFIGKESEKYIEDYSNRTNNTSLNNINYLLENQQNEIKQYPDFLIKEQLDENQIYHIIDAKYKLEKNIFNGNDIRQILVYSILFNKEYSLNLEKQKNIKKIIIYAEKSNIDINFIEDVGLNFDSINLYSDSYNSFKENLFDSDFIFIPINTLN</sequence>
<gene>
    <name evidence="1" type="ORF">SDC9_24702</name>
</gene>
<accession>A0A644UJ22</accession>
<name>A0A644UJ22_9ZZZZ</name>
<reference evidence="1" key="1">
    <citation type="submission" date="2019-08" db="EMBL/GenBank/DDBJ databases">
        <authorList>
            <person name="Kucharzyk K."/>
            <person name="Murdoch R.W."/>
            <person name="Higgins S."/>
            <person name="Loffler F."/>
        </authorList>
    </citation>
    <scope>NUCLEOTIDE SEQUENCE</scope>
</reference>
<dbReference type="AlphaFoldDB" id="A0A644UJ22"/>